<dbReference type="GO" id="GO:0055085">
    <property type="term" value="P:transmembrane transport"/>
    <property type="evidence" value="ECO:0000318"/>
    <property type="project" value="GO_Central"/>
</dbReference>
<proteinExistence type="inferred from homology"/>
<dbReference type="GeneID" id="104591638"/>
<keyword evidence="10 12" id="KW-0472">Membrane</keyword>
<accession>A0A1U7Z6E4</accession>
<sequence>MGYSLKVITAVGFSLFLTWFLVEVLIHRKRRDAGNESLEQGSTKRKFTVATKMVFLLNVLISVCYLGFCFYDIWKLKAISMESVLEATAWILVTSFAVYSKNGTGKAEEKSWPLVLIFWWIFTSVRNAFSVVVYLLAHYKSTALPDFVPEVNMADIASFPFSILLCISAFRSGHGKGPQELERPLLQREDDHVFGDAFTLANAGIWSRLTFRWLNPLFEKSQTQKLQLSHIPSVPESETAQKSSFLLQESLRLQKTRACFLPKATIRASWKPLAINALFAGMNTIASYMGPYLITNFVNFLAQKRDGSSHLYGLCLAFIFFSAKTIESLSQRQWYFGARLIGSRVRAALMALIYQKSLSIKYVGPSNGKIVNLINVDTEKVGDFFWYVHGVWLLPIQVFLALIILYRNLGWAPSFAALLTAILVMVSNTPLATLQEGLYSKIMEAKDTRIKATSETLRSIRVFKLHSWETTYLKKLLKLREVERNWLERCLYTRSAIAFLFWASPTLVSVITFGVCIIVKTPLTFSTVLSALATFRILQEPIYNLPELISTIAQTKVSIDRIQDFIGQEEQTELIANYNAKACDVAIELEVGEYTWETSNSNVNKPTIRIPDKIKIMEGDKVAICGSVGSGKSSLLCSILGEIPKISGAEIKVYGSKAYVPQSAWIQTGTIRENVLFGKEMKMSFYEDVLEGCALNTDIKLWANGDLCVVGERGINLSGGQKQRIQLARAIYSSSDVYLLDDPFSAVDAHTRAHLFKECLLRLLSRKTVIYVTHQLEFLDASDLVLVLKDGNIVQHGKYKDLIADPDGELVRQMAAHSQFLRQVSPPQTHSSLTSGAQHRNHELTEKKLNDSKGNSKLTERTNQDETESGRVQWGVYSKFVTSAYKGALVPVVILFHVLFQGLQIGSNYWIAWATEEEGKVSKEKLIGMFTLLSGGSSLFILGRAVLLSTVAIKTAQNLYLDMITSIFRAPISFFDTTHTSRILNRSSTDQSTVDTDIPYRLAGLVFAVIQLLSIIFLMSYVAWPVLLLFLVIIAISAWYQAYYISTARELARMVASRIAPILHHFTETIAGAATIRSFNQEDSFLAKNLSLIDDFSSLSIHNSATMEWLSVRINFLFNLGFFLVLIILVNLPKAAINPSLAGLAVTYGLNLNVIQAWVIWNLCNVENKMISVERILQFSNIPSEAPLVIEDCRPAPEWPNSGTIEFQNLHVQYSPALPMILKGINCRFPGEKKIGVVGRTGSGKSTLIQALFRVMEPSEGSILIDGVDICKVGLQDLRSRLGIIPQDPTLFQGTIRTNLDPLQQHSDPEIWEALDKCRLGEIARQDQRLLDAPVADDGGNWSVGQRQLVCLARVLLKKRRIMVLDEATASVDTETDNVIQKTIREDTSSCTVITIAHRIPTVIDNDLVLVLDEGKIVEYDSPTQLLKNDSSAFSKLVMEFLTRPSQSNHQ</sequence>
<dbReference type="FunFam" id="3.40.50.300:FF:000169">
    <property type="entry name" value="ABC transporter C family member 3"/>
    <property type="match status" value="1"/>
</dbReference>
<evidence type="ECO:0000256" key="6">
    <source>
        <dbReference type="ARBA" id="ARBA00022741"/>
    </source>
</evidence>
<dbReference type="KEGG" id="nnu:104591638"/>
<keyword evidence="3" id="KW-0813">Transport</keyword>
<dbReference type="Pfam" id="PF00005">
    <property type="entry name" value="ABC_tran"/>
    <property type="match status" value="2"/>
</dbReference>
<dbReference type="SUPFAM" id="SSF90123">
    <property type="entry name" value="ABC transporter transmembrane region"/>
    <property type="match status" value="2"/>
</dbReference>
<feature type="domain" description="ABC transmembrane type-1" evidence="14">
    <location>
        <begin position="274"/>
        <end position="554"/>
    </location>
</feature>
<dbReference type="Gene3D" id="1.20.1560.10">
    <property type="entry name" value="ABC transporter type 1, transmembrane domain"/>
    <property type="match status" value="2"/>
</dbReference>
<dbReference type="SUPFAM" id="SSF52540">
    <property type="entry name" value="P-loop containing nucleoside triphosphate hydrolases"/>
    <property type="match status" value="2"/>
</dbReference>
<feature type="transmembrane region" description="Helical" evidence="12">
    <location>
        <begin position="384"/>
        <end position="406"/>
    </location>
</feature>
<dbReference type="Proteomes" id="UP000189703">
    <property type="component" value="Unplaced"/>
</dbReference>
<evidence type="ECO:0000259" key="14">
    <source>
        <dbReference type="PROSITE" id="PS50929"/>
    </source>
</evidence>
<dbReference type="OrthoDB" id="6500128at2759"/>
<evidence type="ECO:0000256" key="5">
    <source>
        <dbReference type="ARBA" id="ARBA00022737"/>
    </source>
</evidence>
<dbReference type="InterPro" id="IPR003439">
    <property type="entry name" value="ABC_transporter-like_ATP-bd"/>
</dbReference>
<gene>
    <name evidence="16" type="primary">LOC104591638</name>
</gene>
<dbReference type="PANTHER" id="PTHR24223:SF222">
    <property type="entry name" value="OS01G0902100 PROTEIN"/>
    <property type="match status" value="1"/>
</dbReference>
<dbReference type="SMART" id="SM00382">
    <property type="entry name" value="AAA"/>
    <property type="match status" value="2"/>
</dbReference>
<dbReference type="InterPro" id="IPR050173">
    <property type="entry name" value="ABC_transporter_C-like"/>
</dbReference>
<protein>
    <submittedName>
        <fullName evidence="16">ABC transporter C family member 15</fullName>
    </submittedName>
</protein>
<feature type="region of interest" description="Disordered" evidence="11">
    <location>
        <begin position="824"/>
        <end position="866"/>
    </location>
</feature>
<dbReference type="PANTHER" id="PTHR24223">
    <property type="entry name" value="ATP-BINDING CASSETTE SUB-FAMILY C"/>
    <property type="match status" value="1"/>
</dbReference>
<dbReference type="CDD" id="cd03250">
    <property type="entry name" value="ABCC_MRP_domain1"/>
    <property type="match status" value="1"/>
</dbReference>
<feature type="transmembrane region" description="Helical" evidence="12">
    <location>
        <begin position="6"/>
        <end position="26"/>
    </location>
</feature>
<dbReference type="InterPro" id="IPR027417">
    <property type="entry name" value="P-loop_NTPase"/>
</dbReference>
<evidence type="ECO:0000256" key="12">
    <source>
        <dbReference type="SAM" id="Phobius"/>
    </source>
</evidence>
<evidence type="ECO:0000256" key="3">
    <source>
        <dbReference type="ARBA" id="ARBA00022448"/>
    </source>
</evidence>
<keyword evidence="5" id="KW-0677">Repeat</keyword>
<dbReference type="GO" id="GO:0016887">
    <property type="term" value="F:ATP hydrolysis activity"/>
    <property type="evidence" value="ECO:0007669"/>
    <property type="project" value="InterPro"/>
</dbReference>
<dbReference type="Pfam" id="PF00664">
    <property type="entry name" value="ABC_membrane"/>
    <property type="match status" value="2"/>
</dbReference>
<dbReference type="InterPro" id="IPR011527">
    <property type="entry name" value="ABC1_TM_dom"/>
</dbReference>
<comment type="similarity">
    <text evidence="2">Belongs to the ABC transporter superfamily. ABCC family. Conjugate transporter (TC 3.A.1.208) subfamily.</text>
</comment>
<dbReference type="GO" id="GO:0140359">
    <property type="term" value="F:ABC-type transporter activity"/>
    <property type="evidence" value="ECO:0000318"/>
    <property type="project" value="GO_Central"/>
</dbReference>
<feature type="transmembrane region" description="Helical" evidence="12">
    <location>
        <begin position="47"/>
        <end position="73"/>
    </location>
</feature>
<dbReference type="InParanoid" id="A0A1U7Z6E4"/>
<reference evidence="16" key="1">
    <citation type="submission" date="2025-08" db="UniProtKB">
        <authorList>
            <consortium name="RefSeq"/>
        </authorList>
    </citation>
    <scope>IDENTIFICATION</scope>
</reference>
<dbReference type="CDD" id="cd18580">
    <property type="entry name" value="ABC_6TM_ABCC_D2"/>
    <property type="match status" value="1"/>
</dbReference>
<evidence type="ECO:0000256" key="7">
    <source>
        <dbReference type="ARBA" id="ARBA00022840"/>
    </source>
</evidence>
<dbReference type="FunFam" id="3.40.50.300:FF:000973">
    <property type="entry name" value="Multidrug resistance-associated protein 4"/>
    <property type="match status" value="1"/>
</dbReference>
<feature type="compositionally biased region" description="Polar residues" evidence="11">
    <location>
        <begin position="824"/>
        <end position="838"/>
    </location>
</feature>
<keyword evidence="6" id="KW-0547">Nucleotide-binding</keyword>
<feature type="domain" description="ABC transporter" evidence="13">
    <location>
        <begin position="589"/>
        <end position="815"/>
    </location>
</feature>
<feature type="domain" description="ABC transmembrane type-1" evidence="14">
    <location>
        <begin position="892"/>
        <end position="1168"/>
    </location>
</feature>
<dbReference type="FunFam" id="1.20.1560.10:FF:000003">
    <property type="entry name" value="ABC transporter C family member 10"/>
    <property type="match status" value="1"/>
</dbReference>
<keyword evidence="8" id="KW-1278">Translocase</keyword>
<dbReference type="InterPro" id="IPR044726">
    <property type="entry name" value="ABCC_6TM_D2"/>
</dbReference>
<feature type="transmembrane region" description="Helical" evidence="12">
    <location>
        <begin position="273"/>
        <end position="294"/>
    </location>
</feature>
<feature type="compositionally biased region" description="Basic and acidic residues" evidence="11">
    <location>
        <begin position="840"/>
        <end position="851"/>
    </location>
</feature>
<name>A0A1U7Z6E4_NELNU</name>
<feature type="transmembrane region" description="Helical" evidence="12">
    <location>
        <begin position="998"/>
        <end position="1019"/>
    </location>
</feature>
<feature type="transmembrane region" description="Helical" evidence="12">
    <location>
        <begin position="496"/>
        <end position="519"/>
    </location>
</feature>
<feature type="transmembrane region" description="Helical" evidence="12">
    <location>
        <begin position="415"/>
        <end position="434"/>
    </location>
</feature>
<keyword evidence="7" id="KW-0067">ATP-binding</keyword>
<dbReference type="CDD" id="cd18579">
    <property type="entry name" value="ABC_6TM_ABCC_D1"/>
    <property type="match status" value="1"/>
</dbReference>
<comment type="subcellular location">
    <subcellularLocation>
        <location evidence="1">Membrane</location>
        <topology evidence="1">Multi-pass membrane protein</topology>
    </subcellularLocation>
</comment>
<evidence type="ECO:0000256" key="1">
    <source>
        <dbReference type="ARBA" id="ARBA00004141"/>
    </source>
</evidence>
<dbReference type="OMA" id="VCQVLFQ"/>
<feature type="domain" description="ABC transporter" evidence="13">
    <location>
        <begin position="1205"/>
        <end position="1439"/>
    </location>
</feature>
<feature type="transmembrane region" description="Helical" evidence="12">
    <location>
        <begin position="926"/>
        <end position="947"/>
    </location>
</feature>
<evidence type="ECO:0000256" key="11">
    <source>
        <dbReference type="SAM" id="MobiDB-lite"/>
    </source>
</evidence>
<feature type="transmembrane region" description="Helical" evidence="12">
    <location>
        <begin position="79"/>
        <end position="99"/>
    </location>
</feature>
<evidence type="ECO:0000256" key="4">
    <source>
        <dbReference type="ARBA" id="ARBA00022692"/>
    </source>
</evidence>
<feature type="transmembrane region" description="Helical" evidence="12">
    <location>
        <begin position="888"/>
        <end position="906"/>
    </location>
</feature>
<dbReference type="eggNOG" id="KOG0054">
    <property type="taxonomic scope" value="Eukaryota"/>
</dbReference>
<dbReference type="Gene3D" id="3.40.50.300">
    <property type="entry name" value="P-loop containing nucleotide triphosphate hydrolases"/>
    <property type="match status" value="2"/>
</dbReference>
<dbReference type="GO" id="GO:0016020">
    <property type="term" value="C:membrane"/>
    <property type="evidence" value="ECO:0007669"/>
    <property type="project" value="UniProtKB-SubCell"/>
</dbReference>
<evidence type="ECO:0000259" key="13">
    <source>
        <dbReference type="PROSITE" id="PS50893"/>
    </source>
</evidence>
<feature type="transmembrane region" description="Helical" evidence="12">
    <location>
        <begin position="1141"/>
        <end position="1161"/>
    </location>
</feature>
<evidence type="ECO:0000256" key="2">
    <source>
        <dbReference type="ARBA" id="ARBA00009726"/>
    </source>
</evidence>
<dbReference type="InterPro" id="IPR036640">
    <property type="entry name" value="ABC1_TM_sf"/>
</dbReference>
<dbReference type="FunFam" id="1.20.1560.10:FF:000002">
    <property type="entry name" value="ABC transporter C family member 5"/>
    <property type="match status" value="1"/>
</dbReference>
<keyword evidence="4 12" id="KW-0812">Transmembrane</keyword>
<dbReference type="InterPro" id="IPR003593">
    <property type="entry name" value="AAA+_ATPase"/>
</dbReference>
<evidence type="ECO:0000313" key="15">
    <source>
        <dbReference type="Proteomes" id="UP000189703"/>
    </source>
</evidence>
<feature type="transmembrane region" description="Helical" evidence="12">
    <location>
        <begin position="1026"/>
        <end position="1045"/>
    </location>
</feature>
<dbReference type="PROSITE" id="PS50929">
    <property type="entry name" value="ABC_TM1F"/>
    <property type="match status" value="2"/>
</dbReference>
<dbReference type="CDD" id="cd03244">
    <property type="entry name" value="ABCC_MRP_domain2"/>
    <property type="match status" value="1"/>
</dbReference>
<dbReference type="PROSITE" id="PS00211">
    <property type="entry name" value="ABC_TRANSPORTER_1"/>
    <property type="match status" value="1"/>
</dbReference>
<feature type="transmembrane region" description="Helical" evidence="12">
    <location>
        <begin position="111"/>
        <end position="136"/>
    </location>
</feature>
<evidence type="ECO:0000313" key="16">
    <source>
        <dbReference type="RefSeq" id="XP_010248873.1"/>
    </source>
</evidence>
<dbReference type="PROSITE" id="PS50893">
    <property type="entry name" value="ABC_TRANSPORTER_2"/>
    <property type="match status" value="2"/>
</dbReference>
<dbReference type="InterPro" id="IPR044746">
    <property type="entry name" value="ABCC_6TM_D1"/>
</dbReference>
<keyword evidence="9 12" id="KW-1133">Transmembrane helix</keyword>
<organism evidence="15 16">
    <name type="scientific">Nelumbo nucifera</name>
    <name type="common">Sacred lotus</name>
    <dbReference type="NCBI Taxonomy" id="4432"/>
    <lineage>
        <taxon>Eukaryota</taxon>
        <taxon>Viridiplantae</taxon>
        <taxon>Streptophyta</taxon>
        <taxon>Embryophyta</taxon>
        <taxon>Tracheophyta</taxon>
        <taxon>Spermatophyta</taxon>
        <taxon>Magnoliopsida</taxon>
        <taxon>Proteales</taxon>
        <taxon>Nelumbonaceae</taxon>
        <taxon>Nelumbo</taxon>
    </lineage>
</organism>
<evidence type="ECO:0000256" key="8">
    <source>
        <dbReference type="ARBA" id="ARBA00022967"/>
    </source>
</evidence>
<dbReference type="RefSeq" id="XP_010248873.1">
    <property type="nucleotide sequence ID" value="XM_010250571.1"/>
</dbReference>
<dbReference type="InterPro" id="IPR017871">
    <property type="entry name" value="ABC_transporter-like_CS"/>
</dbReference>
<dbReference type="GO" id="GO:0005524">
    <property type="term" value="F:ATP binding"/>
    <property type="evidence" value="ECO:0007669"/>
    <property type="project" value="UniProtKB-KW"/>
</dbReference>
<keyword evidence="15" id="KW-1185">Reference proteome</keyword>
<evidence type="ECO:0000256" key="9">
    <source>
        <dbReference type="ARBA" id="ARBA00022989"/>
    </source>
</evidence>
<feature type="transmembrane region" description="Helical" evidence="12">
    <location>
        <begin position="1114"/>
        <end position="1132"/>
    </location>
</feature>
<evidence type="ECO:0000256" key="10">
    <source>
        <dbReference type="ARBA" id="ARBA00023136"/>
    </source>
</evidence>